<dbReference type="HAMAP" id="MF_00110">
    <property type="entry name" value="DHQ_synthase"/>
    <property type="match status" value="1"/>
</dbReference>
<dbReference type="UniPathway" id="UPA00053">
    <property type="reaction ID" value="UER00085"/>
</dbReference>
<dbReference type="FunFam" id="3.40.50.1970:FF:000007">
    <property type="entry name" value="Pentafunctional AROM polypeptide"/>
    <property type="match status" value="1"/>
</dbReference>
<feature type="binding site" evidence="18">
    <location>
        <position position="244"/>
    </location>
    <ligand>
        <name>Zn(2+)</name>
        <dbReference type="ChEBI" id="CHEBI:29105"/>
    </ligand>
</feature>
<comment type="cofactor">
    <cofactor evidence="3">
        <name>Zn(2+)</name>
        <dbReference type="ChEBI" id="CHEBI:29105"/>
    </cofactor>
</comment>
<keyword evidence="16 18" id="KW-0456">Lyase</keyword>
<evidence type="ECO:0000259" key="19">
    <source>
        <dbReference type="Pfam" id="PF01761"/>
    </source>
</evidence>
<evidence type="ECO:0000256" key="15">
    <source>
        <dbReference type="ARBA" id="ARBA00023141"/>
    </source>
</evidence>
<comment type="catalytic activity">
    <reaction evidence="1 18">
        <text>7-phospho-2-dehydro-3-deoxy-D-arabino-heptonate = 3-dehydroquinate + phosphate</text>
        <dbReference type="Rhea" id="RHEA:21968"/>
        <dbReference type="ChEBI" id="CHEBI:32364"/>
        <dbReference type="ChEBI" id="CHEBI:43474"/>
        <dbReference type="ChEBI" id="CHEBI:58394"/>
        <dbReference type="EC" id="4.2.3.4"/>
    </reaction>
</comment>
<evidence type="ECO:0000256" key="6">
    <source>
        <dbReference type="ARBA" id="ARBA00005412"/>
    </source>
</evidence>
<dbReference type="PANTHER" id="PTHR43622:SF7">
    <property type="entry name" value="3-DEHYDROQUINATE SYNTHASE, CHLOROPLASTIC"/>
    <property type="match status" value="1"/>
</dbReference>
<evidence type="ECO:0000256" key="1">
    <source>
        <dbReference type="ARBA" id="ARBA00001393"/>
    </source>
</evidence>
<evidence type="ECO:0000256" key="12">
    <source>
        <dbReference type="ARBA" id="ARBA00022741"/>
    </source>
</evidence>
<keyword evidence="17 18" id="KW-0170">Cobalt</keyword>
<dbReference type="AlphaFoldDB" id="A0A1Y3UZU2"/>
<feature type="binding site" evidence="18">
    <location>
        <position position="141"/>
    </location>
    <ligand>
        <name>NAD(+)</name>
        <dbReference type="ChEBI" id="CHEBI:57540"/>
    </ligand>
</feature>
<evidence type="ECO:0000259" key="20">
    <source>
        <dbReference type="Pfam" id="PF24621"/>
    </source>
</evidence>
<evidence type="ECO:0000256" key="4">
    <source>
        <dbReference type="ARBA" id="ARBA00004496"/>
    </source>
</evidence>
<evidence type="ECO:0000256" key="3">
    <source>
        <dbReference type="ARBA" id="ARBA00001947"/>
    </source>
</evidence>
<feature type="binding site" evidence="18">
    <location>
        <begin position="128"/>
        <end position="129"/>
    </location>
    <ligand>
        <name>NAD(+)</name>
        <dbReference type="ChEBI" id="CHEBI:57540"/>
    </ligand>
</feature>
<organism evidence="21 22">
    <name type="scientific">Enterococcus cecorum</name>
    <dbReference type="NCBI Taxonomy" id="44008"/>
    <lineage>
        <taxon>Bacteria</taxon>
        <taxon>Bacillati</taxon>
        <taxon>Bacillota</taxon>
        <taxon>Bacilli</taxon>
        <taxon>Lactobacillales</taxon>
        <taxon>Enterococcaceae</taxon>
        <taxon>Enterococcus</taxon>
    </lineage>
</organism>
<evidence type="ECO:0000256" key="9">
    <source>
        <dbReference type="ARBA" id="ARBA00022490"/>
    </source>
</evidence>
<feature type="binding site" evidence="18">
    <location>
        <position position="183"/>
    </location>
    <ligand>
        <name>Zn(2+)</name>
        <dbReference type="ChEBI" id="CHEBI:29105"/>
    </ligand>
</feature>
<evidence type="ECO:0000256" key="5">
    <source>
        <dbReference type="ARBA" id="ARBA00004661"/>
    </source>
</evidence>
<keyword evidence="13 18" id="KW-0862">Zinc</keyword>
<dbReference type="GO" id="GO:0009073">
    <property type="term" value="P:aromatic amino acid family biosynthetic process"/>
    <property type="evidence" value="ECO:0007669"/>
    <property type="project" value="UniProtKB-KW"/>
</dbReference>
<evidence type="ECO:0000256" key="16">
    <source>
        <dbReference type="ARBA" id="ARBA00023239"/>
    </source>
</evidence>
<keyword evidence="11 18" id="KW-0479">Metal-binding</keyword>
<feature type="binding site" evidence="18">
    <location>
        <position position="150"/>
    </location>
    <ligand>
        <name>NAD(+)</name>
        <dbReference type="ChEBI" id="CHEBI:57540"/>
    </ligand>
</feature>
<comment type="similarity">
    <text evidence="6 18">Belongs to the sugar phosphate cyclases superfamily. Dehydroquinate synthase family.</text>
</comment>
<evidence type="ECO:0000256" key="7">
    <source>
        <dbReference type="ARBA" id="ARBA00013031"/>
    </source>
</evidence>
<dbReference type="PANTHER" id="PTHR43622">
    <property type="entry name" value="3-DEHYDROQUINATE SYNTHASE"/>
    <property type="match status" value="1"/>
</dbReference>
<dbReference type="InterPro" id="IPR030960">
    <property type="entry name" value="DHQS/DOIS_N"/>
</dbReference>
<evidence type="ECO:0000256" key="18">
    <source>
        <dbReference type="HAMAP-Rule" id="MF_00110"/>
    </source>
</evidence>
<evidence type="ECO:0000256" key="8">
    <source>
        <dbReference type="ARBA" id="ARBA00017684"/>
    </source>
</evidence>
<dbReference type="RefSeq" id="WP_047342550.1">
    <property type="nucleotide sequence ID" value="NZ_LDEC01000016.1"/>
</dbReference>
<feature type="domain" description="3-dehydroquinate synthase C-terminal" evidence="20">
    <location>
        <begin position="180"/>
        <end position="321"/>
    </location>
</feature>
<dbReference type="InterPro" id="IPR016037">
    <property type="entry name" value="DHQ_synth_AroB"/>
</dbReference>
<gene>
    <name evidence="18" type="primary">aroB</name>
    <name evidence="21" type="ORF">A5869_000805</name>
</gene>
<evidence type="ECO:0000256" key="10">
    <source>
        <dbReference type="ARBA" id="ARBA00022605"/>
    </source>
</evidence>
<evidence type="ECO:0000256" key="2">
    <source>
        <dbReference type="ARBA" id="ARBA00001911"/>
    </source>
</evidence>
<evidence type="ECO:0000256" key="11">
    <source>
        <dbReference type="ARBA" id="ARBA00022723"/>
    </source>
</evidence>
<dbReference type="Proteomes" id="UP000196503">
    <property type="component" value="Unassembled WGS sequence"/>
</dbReference>
<evidence type="ECO:0000256" key="14">
    <source>
        <dbReference type="ARBA" id="ARBA00023027"/>
    </source>
</evidence>
<dbReference type="GO" id="GO:0000166">
    <property type="term" value="F:nucleotide binding"/>
    <property type="evidence" value="ECO:0007669"/>
    <property type="project" value="UniProtKB-KW"/>
</dbReference>
<feature type="domain" description="3-dehydroquinate synthase N-terminal" evidence="19">
    <location>
        <begin position="66"/>
        <end position="178"/>
    </location>
</feature>
<keyword evidence="9 18" id="KW-0963">Cytoplasm</keyword>
<dbReference type="CDD" id="cd08195">
    <property type="entry name" value="DHQS"/>
    <property type="match status" value="1"/>
</dbReference>
<comment type="subcellular location">
    <subcellularLocation>
        <location evidence="4 18">Cytoplasm</location>
    </subcellularLocation>
</comment>
<dbReference type="EMBL" id="NIBL01000001">
    <property type="protein sequence ID" value="OUZ19156.1"/>
    <property type="molecule type" value="Genomic_DNA"/>
</dbReference>
<dbReference type="GO" id="GO:0003856">
    <property type="term" value="F:3-dehydroquinate synthase activity"/>
    <property type="evidence" value="ECO:0007669"/>
    <property type="project" value="UniProtKB-UniRule"/>
</dbReference>
<dbReference type="Gene3D" id="3.40.50.1970">
    <property type="match status" value="1"/>
</dbReference>
<dbReference type="Pfam" id="PF01761">
    <property type="entry name" value="DHQ_synthase"/>
    <property type="match status" value="1"/>
</dbReference>
<comment type="caution">
    <text evidence="21">The sequence shown here is derived from an EMBL/GenBank/DDBJ whole genome shotgun (WGS) entry which is preliminary data.</text>
</comment>
<accession>A0A1Y3UZU2</accession>
<name>A0A1Y3UZU2_9ENTE</name>
<comment type="function">
    <text evidence="18">Catalyzes the conversion of 3-deoxy-D-arabino-heptulosonate 7-phosphate (DAHP) to dehydroquinate (DHQ).</text>
</comment>
<dbReference type="GO" id="GO:0009423">
    <property type="term" value="P:chorismate biosynthetic process"/>
    <property type="evidence" value="ECO:0007669"/>
    <property type="project" value="UniProtKB-UniRule"/>
</dbReference>
<protein>
    <recommendedName>
        <fullName evidence="8 18">3-dehydroquinate synthase</fullName>
        <shortName evidence="18">DHQS</shortName>
        <ecNumber evidence="7 18">4.2.3.4</ecNumber>
    </recommendedName>
</protein>
<proteinExistence type="inferred from homology"/>
<dbReference type="EC" id="4.2.3.4" evidence="7 18"/>
<dbReference type="PIRSF" id="PIRSF001455">
    <property type="entry name" value="DHQ_synth"/>
    <property type="match status" value="1"/>
</dbReference>
<feature type="binding site" evidence="18">
    <location>
        <begin position="104"/>
        <end position="108"/>
    </location>
    <ligand>
        <name>NAD(+)</name>
        <dbReference type="ChEBI" id="CHEBI:57540"/>
    </ligand>
</feature>
<keyword evidence="14 18" id="KW-0520">NAD</keyword>
<dbReference type="GO" id="GO:0046872">
    <property type="term" value="F:metal ion binding"/>
    <property type="evidence" value="ECO:0007669"/>
    <property type="project" value="UniProtKB-KW"/>
</dbReference>
<comment type="cofactor">
    <cofactor evidence="18">
        <name>Co(2+)</name>
        <dbReference type="ChEBI" id="CHEBI:48828"/>
    </cofactor>
    <cofactor evidence="18">
        <name>Zn(2+)</name>
        <dbReference type="ChEBI" id="CHEBI:29105"/>
    </cofactor>
    <text evidence="18">Binds 1 divalent metal cation per subunit. Can use either Co(2+) or Zn(2+).</text>
</comment>
<comment type="caution">
    <text evidence="18">Lacks conserved residue(s) required for the propagation of feature annotation.</text>
</comment>
<dbReference type="Pfam" id="PF24621">
    <property type="entry name" value="DHQS_C"/>
    <property type="match status" value="1"/>
</dbReference>
<dbReference type="GO" id="GO:0005737">
    <property type="term" value="C:cytoplasm"/>
    <property type="evidence" value="ECO:0007669"/>
    <property type="project" value="UniProtKB-SubCell"/>
</dbReference>
<dbReference type="InterPro" id="IPR056179">
    <property type="entry name" value="DHQS_C"/>
</dbReference>
<keyword evidence="10 18" id="KW-0028">Amino-acid biosynthesis</keyword>
<reference evidence="21 22" key="1">
    <citation type="submission" date="2017-05" db="EMBL/GenBank/DDBJ databases">
        <title>The Genome Sequence of Enterococcus faecium 2D5_DIV0622.</title>
        <authorList>
            <consortium name="The Broad Institute Genomics Platform"/>
            <consortium name="The Broad Institute Genomic Center for Infectious Diseases"/>
            <person name="Earl A."/>
            <person name="Manson A."/>
            <person name="Schwartman J."/>
            <person name="Gilmore M."/>
            <person name="Abouelleil A."/>
            <person name="Cao P."/>
            <person name="Chapman S."/>
            <person name="Cusick C."/>
            <person name="Shea T."/>
            <person name="Young S."/>
            <person name="Neafsey D."/>
            <person name="Nusbaum C."/>
            <person name="Birren B."/>
        </authorList>
    </citation>
    <scope>NUCLEOTIDE SEQUENCE [LARGE SCALE GENOMIC DNA]</scope>
    <source>
        <strain evidence="21 22">2D5_DIV0622</strain>
    </source>
</reference>
<dbReference type="InterPro" id="IPR030963">
    <property type="entry name" value="DHQ_synth_fam"/>
</dbReference>
<keyword evidence="15 18" id="KW-0057">Aromatic amino acid biosynthesis</keyword>
<feature type="binding site" evidence="18">
    <location>
        <position position="261"/>
    </location>
    <ligand>
        <name>Zn(2+)</name>
        <dbReference type="ChEBI" id="CHEBI:29105"/>
    </ligand>
</feature>
<dbReference type="SUPFAM" id="SSF56796">
    <property type="entry name" value="Dehydroquinate synthase-like"/>
    <property type="match status" value="1"/>
</dbReference>
<comment type="pathway">
    <text evidence="5 18">Metabolic intermediate biosynthesis; chorismate biosynthesis; chorismate from D-erythrose 4-phosphate and phosphoenolpyruvate: step 2/7.</text>
</comment>
<evidence type="ECO:0000313" key="21">
    <source>
        <dbReference type="EMBL" id="OUZ19156.1"/>
    </source>
</evidence>
<keyword evidence="12 18" id="KW-0547">Nucleotide-binding</keyword>
<dbReference type="InterPro" id="IPR050071">
    <property type="entry name" value="Dehydroquinate_synthase"/>
</dbReference>
<dbReference type="GO" id="GO:0008652">
    <property type="term" value="P:amino acid biosynthetic process"/>
    <property type="evidence" value="ECO:0007669"/>
    <property type="project" value="UniProtKB-KW"/>
</dbReference>
<dbReference type="NCBIfam" id="TIGR01357">
    <property type="entry name" value="aroB"/>
    <property type="match status" value="1"/>
</dbReference>
<evidence type="ECO:0000256" key="13">
    <source>
        <dbReference type="ARBA" id="ARBA00022833"/>
    </source>
</evidence>
<evidence type="ECO:0000256" key="17">
    <source>
        <dbReference type="ARBA" id="ARBA00023285"/>
    </source>
</evidence>
<sequence length="355" mass="38523">MLAVNLPNHSYQIIVKKGALDNCGQWVKSLWKEQKIAIITDSNVEKLYADKVKQELNGVGFEAEVLVVPAGEKSKSLQCASDLYDQLADLGFTRSDGIIALGGGVVGDLAGFVASTFMRGLHFLQIPTTLLAQVDSSIGGKTAVNTQKAKNLVGTFAQPDGVLIDPFVLQTLDDRRIREGIAEIVKSAAIADKVLWEFLGTLSDEHDLLNHGEKVITSALNVKKKVVEEDVFDHGSRLTLNFGHTIGHAIENTAGYGVVSHGEGVAIGMMMINSHAEALGLSPENSTQALKAMLERFHLPTSYPELDEQAIYMAITHDKKARGSQLKIITLKEIGQAQITPIPIENIKEYIKGEN</sequence>
<comment type="cofactor">
    <cofactor evidence="2 18">
        <name>NAD(+)</name>
        <dbReference type="ChEBI" id="CHEBI:57540"/>
    </cofactor>
</comment>
<evidence type="ECO:0000313" key="22">
    <source>
        <dbReference type="Proteomes" id="UP000196503"/>
    </source>
</evidence>
<dbReference type="Gene3D" id="1.20.1090.10">
    <property type="entry name" value="Dehydroquinate synthase-like - alpha domain"/>
    <property type="match status" value="1"/>
</dbReference>